<protein>
    <submittedName>
        <fullName evidence="3">ATP-binding protein</fullName>
    </submittedName>
</protein>
<name>A0A7C3VEK3_9CYAN</name>
<dbReference type="Pfam" id="PF00931">
    <property type="entry name" value="NB-ARC"/>
    <property type="match status" value="1"/>
</dbReference>
<reference evidence="3" key="1">
    <citation type="journal article" date="2020" name="mSystems">
        <title>Genome- and Community-Level Interaction Insights into Carbon Utilization and Element Cycling Functions of Hydrothermarchaeota in Hydrothermal Sediment.</title>
        <authorList>
            <person name="Zhou Z."/>
            <person name="Liu Y."/>
            <person name="Xu W."/>
            <person name="Pan J."/>
            <person name="Luo Z.H."/>
            <person name="Li M."/>
        </authorList>
    </citation>
    <scope>NUCLEOTIDE SEQUENCE [LARGE SCALE GENOMIC DNA]</scope>
    <source>
        <strain evidence="3">SpSt-374</strain>
    </source>
</reference>
<organism evidence="3">
    <name type="scientific">Planktothricoides sp. SpSt-374</name>
    <dbReference type="NCBI Taxonomy" id="2282167"/>
    <lineage>
        <taxon>Bacteria</taxon>
        <taxon>Bacillati</taxon>
        <taxon>Cyanobacteriota</taxon>
        <taxon>Cyanophyceae</taxon>
        <taxon>Oscillatoriophycideae</taxon>
        <taxon>Oscillatoriales</taxon>
        <taxon>Oscillatoriaceae</taxon>
        <taxon>Planktothricoides</taxon>
    </lineage>
</organism>
<evidence type="ECO:0000259" key="1">
    <source>
        <dbReference type="Pfam" id="PF00931"/>
    </source>
</evidence>
<dbReference type="PANTHER" id="PTHR47691:SF3">
    <property type="entry name" value="HTH-TYPE TRANSCRIPTIONAL REGULATOR RV0890C-RELATED"/>
    <property type="match status" value="1"/>
</dbReference>
<dbReference type="EMBL" id="DSPX01000017">
    <property type="protein sequence ID" value="HGF99431.1"/>
    <property type="molecule type" value="Genomic_DNA"/>
</dbReference>
<dbReference type="InterPro" id="IPR002182">
    <property type="entry name" value="NB-ARC"/>
</dbReference>
<comment type="caution">
    <text evidence="3">The sequence shown here is derived from an EMBL/GenBank/DDBJ whole genome shotgun (WGS) entry which is preliminary data.</text>
</comment>
<accession>A0A7C3VEK3</accession>
<gene>
    <name evidence="3" type="ORF">ENR15_01850</name>
</gene>
<feature type="domain" description="vWA-MoxR associated protein N-terminal HTH" evidence="2">
    <location>
        <begin position="1"/>
        <end position="82"/>
    </location>
</feature>
<dbReference type="Gene3D" id="3.40.50.300">
    <property type="entry name" value="P-loop containing nucleotide triphosphate hydrolases"/>
    <property type="match status" value="1"/>
</dbReference>
<dbReference type="Pfam" id="PF26355">
    <property type="entry name" value="HTH_VMAP-M9"/>
    <property type="match status" value="1"/>
</dbReference>
<sequence length="450" mass="50704">MDMAEVLKLADELVFTQTGKHLDYLQEAILQGTLDGRTYAKIAEETYASEGHVRDMGAELWKVLSEGLGKEVSKANFKAILNSNYSAILSDNARFTNLNICPEHRSETSQVPKSHSTPAQPHLDLENAPEIFNFYGRTQELATLDLAIVCDRSRLVTILGFGGIGKTTLALRLVGQIQPHFQYVIYRSLRFYSDLSAILANLLHIFAPDATIPDRIETQISQLLNHLRQSRCLIVLDDIQIPGNGKLTGEDSTVYENYRLFFKAIAEVTHQSCVIAIAAEQSSAIPTSKQPNYPVTSLVLHGLCDAAKEILALQNLADAETWDKLIHLYHGNPLWLEFTATSIRELFAGRVAEFLTYDTPIVWEPLQAQLDRQYQRLTLPEQTAISQLATAIYPLTFAQLLNLTQFSPPEFFKVMQSLERRFFVEIQEREGVTQFVLNPVLREYAKSRGE</sequence>
<dbReference type="PANTHER" id="PTHR47691">
    <property type="entry name" value="REGULATOR-RELATED"/>
    <property type="match status" value="1"/>
</dbReference>
<feature type="domain" description="NB-ARC" evidence="1">
    <location>
        <begin position="151"/>
        <end position="239"/>
    </location>
</feature>
<dbReference type="InterPro" id="IPR058651">
    <property type="entry name" value="HTH_VMAP-M9"/>
</dbReference>
<dbReference type="AlphaFoldDB" id="A0A7C3VEK3"/>
<keyword evidence="3" id="KW-0067">ATP-binding</keyword>
<keyword evidence="3" id="KW-0547">Nucleotide-binding</keyword>
<dbReference type="GO" id="GO:0005524">
    <property type="term" value="F:ATP binding"/>
    <property type="evidence" value="ECO:0007669"/>
    <property type="project" value="UniProtKB-KW"/>
</dbReference>
<evidence type="ECO:0000313" key="3">
    <source>
        <dbReference type="EMBL" id="HGF99431.1"/>
    </source>
</evidence>
<dbReference type="PRINTS" id="PR00364">
    <property type="entry name" value="DISEASERSIST"/>
</dbReference>
<evidence type="ECO:0000259" key="2">
    <source>
        <dbReference type="Pfam" id="PF26355"/>
    </source>
</evidence>
<dbReference type="GO" id="GO:0043531">
    <property type="term" value="F:ADP binding"/>
    <property type="evidence" value="ECO:0007669"/>
    <property type="project" value="InterPro"/>
</dbReference>
<dbReference type="InterPro" id="IPR027417">
    <property type="entry name" value="P-loop_NTPase"/>
</dbReference>
<dbReference type="SUPFAM" id="SSF52540">
    <property type="entry name" value="P-loop containing nucleoside triphosphate hydrolases"/>
    <property type="match status" value="1"/>
</dbReference>
<proteinExistence type="predicted"/>